<accession>A0A2M6YPD0</accession>
<dbReference type="Pfam" id="PF18915">
    <property type="entry name" value="DUF5667"/>
    <property type="match status" value="1"/>
</dbReference>
<dbReference type="Proteomes" id="UP000229559">
    <property type="component" value="Unassembled WGS sequence"/>
</dbReference>
<name>A0A2M6YPD0_9BACT</name>
<protein>
    <recommendedName>
        <fullName evidence="1">DUF5667 domain-containing protein</fullName>
    </recommendedName>
</protein>
<evidence type="ECO:0000313" key="3">
    <source>
        <dbReference type="Proteomes" id="UP000229559"/>
    </source>
</evidence>
<dbReference type="EMBL" id="PEXA01000067">
    <property type="protein sequence ID" value="PIU32989.1"/>
    <property type="molecule type" value="Genomic_DNA"/>
</dbReference>
<dbReference type="AlphaFoldDB" id="A0A2M6YPD0"/>
<sequence>MKKLIFLVAVLLFAFGILAVSVVRTVTIEGQSASQNYKITVPTATESVQKQETDYFLAYPGILPDHFLYPVKMIRDRIWLWLTVEPLEKAELMLLFADKRLGAGKVLIEGNKIDLGVSTLTKGEKYLQRAVSQEAIAREKKDTRALLEELSLAALKHEEVLLELQEKVSGEAKGTLGTILALTRQCQTQIKQALNE</sequence>
<feature type="domain" description="DUF5667" evidence="1">
    <location>
        <begin position="61"/>
        <end position="169"/>
    </location>
</feature>
<comment type="caution">
    <text evidence="2">The sequence shown here is derived from an EMBL/GenBank/DDBJ whole genome shotgun (WGS) entry which is preliminary data.</text>
</comment>
<organism evidence="2 3">
    <name type="scientific">Candidatus Shapirobacteria bacterium CG07_land_8_20_14_0_80_39_12</name>
    <dbReference type="NCBI Taxonomy" id="1974480"/>
    <lineage>
        <taxon>Bacteria</taxon>
        <taxon>Candidatus Shapironibacteriota</taxon>
    </lineage>
</organism>
<evidence type="ECO:0000313" key="2">
    <source>
        <dbReference type="EMBL" id="PIU32989.1"/>
    </source>
</evidence>
<evidence type="ECO:0000259" key="1">
    <source>
        <dbReference type="Pfam" id="PF18915"/>
    </source>
</evidence>
<gene>
    <name evidence="2" type="ORF">COT04_02485</name>
</gene>
<proteinExistence type="predicted"/>
<reference evidence="3" key="1">
    <citation type="submission" date="2017-09" db="EMBL/GenBank/DDBJ databases">
        <title>Depth-based differentiation of microbial function through sediment-hosted aquifers and enrichment of novel symbionts in the deep terrestrial subsurface.</title>
        <authorList>
            <person name="Probst A.J."/>
            <person name="Ladd B."/>
            <person name="Jarett J.K."/>
            <person name="Geller-Mcgrath D.E."/>
            <person name="Sieber C.M.K."/>
            <person name="Emerson J.B."/>
            <person name="Anantharaman K."/>
            <person name="Thomas B.C."/>
            <person name="Malmstrom R."/>
            <person name="Stieglmeier M."/>
            <person name="Klingl A."/>
            <person name="Woyke T."/>
            <person name="Ryan C.M."/>
            <person name="Banfield J.F."/>
        </authorList>
    </citation>
    <scope>NUCLEOTIDE SEQUENCE [LARGE SCALE GENOMIC DNA]</scope>
</reference>
<dbReference type="InterPro" id="IPR043725">
    <property type="entry name" value="DUF5667"/>
</dbReference>